<proteinExistence type="predicted"/>
<organism evidence="1 2">
    <name type="scientific">Streptomyces gottesmaniae</name>
    <dbReference type="NCBI Taxonomy" id="3075518"/>
    <lineage>
        <taxon>Bacteria</taxon>
        <taxon>Bacillati</taxon>
        <taxon>Actinomycetota</taxon>
        <taxon>Actinomycetes</taxon>
        <taxon>Kitasatosporales</taxon>
        <taxon>Streptomycetaceae</taxon>
        <taxon>Streptomyces</taxon>
    </lineage>
</organism>
<dbReference type="EMBL" id="JAVRFJ010000054">
    <property type="protein sequence ID" value="MDT0573669.1"/>
    <property type="molecule type" value="Genomic_DNA"/>
</dbReference>
<dbReference type="Proteomes" id="UP001180737">
    <property type="component" value="Unassembled WGS sequence"/>
</dbReference>
<reference evidence="1" key="1">
    <citation type="submission" date="2024-05" db="EMBL/GenBank/DDBJ databases">
        <title>30 novel species of actinomycetes from the DSMZ collection.</title>
        <authorList>
            <person name="Nouioui I."/>
        </authorList>
    </citation>
    <scope>NUCLEOTIDE SEQUENCE</scope>
    <source>
        <strain evidence="1">DSM 3412</strain>
    </source>
</reference>
<protein>
    <submittedName>
        <fullName evidence="1">Uncharacterized protein</fullName>
    </submittedName>
</protein>
<accession>A0ABU2ZAP2</accession>
<keyword evidence="2" id="KW-1185">Reference proteome</keyword>
<evidence type="ECO:0000313" key="1">
    <source>
        <dbReference type="EMBL" id="MDT0573669.1"/>
    </source>
</evidence>
<evidence type="ECO:0000313" key="2">
    <source>
        <dbReference type="Proteomes" id="UP001180737"/>
    </source>
</evidence>
<dbReference type="RefSeq" id="WP_311592883.1">
    <property type="nucleotide sequence ID" value="NZ_JAVRFJ010000054.1"/>
</dbReference>
<comment type="caution">
    <text evidence="1">The sequence shown here is derived from an EMBL/GenBank/DDBJ whole genome shotgun (WGS) entry which is preliminary data.</text>
</comment>
<sequence length="94" mass="10151">MPRAVGEPVIVIDSPSPVPPARPPYEQLRAQLARQIQNRTPAVGTRLSTVRLAAPGEEARRAAEYAAVVAGAGIDAPRRRVHLREGVRPELMTP</sequence>
<gene>
    <name evidence="1" type="ORF">RM704_40575</name>
</gene>
<name>A0ABU2ZAP2_9ACTN</name>